<feature type="domain" description="EGF-like" evidence="8">
    <location>
        <begin position="711"/>
        <end position="746"/>
    </location>
</feature>
<dbReference type="PANTHER" id="PTHR24043">
    <property type="entry name" value="SCAVENGER RECEPTOR CLASS F"/>
    <property type="match status" value="1"/>
</dbReference>
<keyword evidence="7" id="KW-0472">Membrane</keyword>
<feature type="domain" description="EGF-like" evidence="8">
    <location>
        <begin position="623"/>
        <end position="658"/>
    </location>
</feature>
<feature type="domain" description="EGF-like" evidence="8">
    <location>
        <begin position="188"/>
        <end position="223"/>
    </location>
</feature>
<keyword evidence="2" id="KW-0732">Signal</keyword>
<reference evidence="11" key="1">
    <citation type="submission" date="2014-01" db="EMBL/GenBank/DDBJ databases">
        <title>The Genome Sequence of Anopheles farauti FAR1 (V2).</title>
        <authorList>
            <consortium name="The Broad Institute Genomics Platform"/>
            <person name="Neafsey D.E."/>
            <person name="Besansky N."/>
            <person name="Howell P."/>
            <person name="Walton C."/>
            <person name="Young S.K."/>
            <person name="Zeng Q."/>
            <person name="Gargeya S."/>
            <person name="Fitzgerald M."/>
            <person name="Haas B."/>
            <person name="Abouelleil A."/>
            <person name="Allen A.W."/>
            <person name="Alvarado L."/>
            <person name="Arachchi H.M."/>
            <person name="Berlin A.M."/>
            <person name="Chapman S.B."/>
            <person name="Gainer-Dewar J."/>
            <person name="Goldberg J."/>
            <person name="Griggs A."/>
            <person name="Gujja S."/>
            <person name="Hansen M."/>
            <person name="Howarth C."/>
            <person name="Imamovic A."/>
            <person name="Ireland A."/>
            <person name="Larimer J."/>
            <person name="McCowan C."/>
            <person name="Murphy C."/>
            <person name="Pearson M."/>
            <person name="Poon T.W."/>
            <person name="Priest M."/>
            <person name="Roberts A."/>
            <person name="Saif S."/>
            <person name="Shea T."/>
            <person name="Sisk P."/>
            <person name="Sykes S."/>
            <person name="Wortman J."/>
            <person name="Nusbaum C."/>
            <person name="Birren B."/>
        </authorList>
    </citation>
    <scope>NUCLEOTIDE SEQUENCE [LARGE SCALE GENOMIC DNA]</scope>
    <source>
        <strain evidence="11">FAR1</strain>
    </source>
</reference>
<dbReference type="STRING" id="69004.A0A182QBN0"/>
<dbReference type="PROSITE" id="PS51041">
    <property type="entry name" value="EMI"/>
    <property type="match status" value="1"/>
</dbReference>
<organism evidence="10 11">
    <name type="scientific">Anopheles farauti</name>
    <dbReference type="NCBI Taxonomy" id="69004"/>
    <lineage>
        <taxon>Eukaryota</taxon>
        <taxon>Metazoa</taxon>
        <taxon>Ecdysozoa</taxon>
        <taxon>Arthropoda</taxon>
        <taxon>Hexapoda</taxon>
        <taxon>Insecta</taxon>
        <taxon>Pterygota</taxon>
        <taxon>Neoptera</taxon>
        <taxon>Endopterygota</taxon>
        <taxon>Diptera</taxon>
        <taxon>Nematocera</taxon>
        <taxon>Culicoidea</taxon>
        <taxon>Culicidae</taxon>
        <taxon>Anophelinae</taxon>
        <taxon>Anopheles</taxon>
    </lineage>
</organism>
<feature type="compositionally biased region" description="Basic and acidic residues" evidence="6">
    <location>
        <begin position="1399"/>
        <end position="1408"/>
    </location>
</feature>
<dbReference type="InterPro" id="IPR011489">
    <property type="entry name" value="EMI_domain"/>
</dbReference>
<name>A0A182QBN0_9DIPT</name>
<feature type="transmembrane region" description="Helical" evidence="7">
    <location>
        <begin position="1063"/>
        <end position="1083"/>
    </location>
</feature>
<dbReference type="SMART" id="SM00181">
    <property type="entry name" value="EGF"/>
    <property type="match status" value="16"/>
</dbReference>
<feature type="disulfide bond" evidence="5">
    <location>
        <begin position="517"/>
        <end position="526"/>
    </location>
</feature>
<dbReference type="EMBL" id="AXCN02000543">
    <property type="status" value="NOT_ANNOTATED_CDS"/>
    <property type="molecule type" value="Genomic_DNA"/>
</dbReference>
<feature type="disulfide bond" evidence="5">
    <location>
        <begin position="648"/>
        <end position="657"/>
    </location>
</feature>
<evidence type="ECO:0008006" key="12">
    <source>
        <dbReference type="Google" id="ProtNLM"/>
    </source>
</evidence>
<evidence type="ECO:0000256" key="3">
    <source>
        <dbReference type="ARBA" id="ARBA00022737"/>
    </source>
</evidence>
<evidence type="ECO:0000256" key="5">
    <source>
        <dbReference type="PROSITE-ProRule" id="PRU00076"/>
    </source>
</evidence>
<dbReference type="Gene3D" id="2.10.25.10">
    <property type="entry name" value="Laminin"/>
    <property type="match status" value="1"/>
</dbReference>
<dbReference type="PANTHER" id="PTHR24043:SF8">
    <property type="entry name" value="EGF-LIKE DOMAIN-CONTAINING PROTEIN"/>
    <property type="match status" value="1"/>
</dbReference>
<keyword evidence="11" id="KW-1185">Reference proteome</keyword>
<dbReference type="Pfam" id="PF00053">
    <property type="entry name" value="EGF_laminin"/>
    <property type="match status" value="4"/>
</dbReference>
<feature type="domain" description="EGF-like" evidence="8">
    <location>
        <begin position="231"/>
        <end position="266"/>
    </location>
</feature>
<proteinExistence type="predicted"/>
<feature type="disulfide bond" evidence="5">
    <location>
        <begin position="213"/>
        <end position="222"/>
    </location>
</feature>
<feature type="domain" description="EGF-like" evidence="8">
    <location>
        <begin position="274"/>
        <end position="309"/>
    </location>
</feature>
<reference evidence="10" key="2">
    <citation type="submission" date="2020-05" db="UniProtKB">
        <authorList>
            <consortium name="EnsemblMetazoa"/>
        </authorList>
    </citation>
    <scope>IDENTIFICATION</scope>
    <source>
        <strain evidence="10">FAR1</strain>
    </source>
</reference>
<evidence type="ECO:0000259" key="8">
    <source>
        <dbReference type="PROSITE" id="PS50026"/>
    </source>
</evidence>
<dbReference type="PRINTS" id="PR00011">
    <property type="entry name" value="EGFLAMININ"/>
</dbReference>
<evidence type="ECO:0000256" key="7">
    <source>
        <dbReference type="SAM" id="Phobius"/>
    </source>
</evidence>
<dbReference type="PROSITE" id="PS50026">
    <property type="entry name" value="EGF_3"/>
    <property type="match status" value="7"/>
</dbReference>
<evidence type="ECO:0000256" key="4">
    <source>
        <dbReference type="ARBA" id="ARBA00023157"/>
    </source>
</evidence>
<evidence type="ECO:0000256" key="1">
    <source>
        <dbReference type="ARBA" id="ARBA00022536"/>
    </source>
</evidence>
<feature type="region of interest" description="Disordered" evidence="6">
    <location>
        <begin position="1312"/>
        <end position="1408"/>
    </location>
</feature>
<evidence type="ECO:0000313" key="11">
    <source>
        <dbReference type="Proteomes" id="UP000075886"/>
    </source>
</evidence>
<dbReference type="SMART" id="SM00180">
    <property type="entry name" value="EGF_Lam"/>
    <property type="match status" value="13"/>
</dbReference>
<feature type="compositionally biased region" description="Polar residues" evidence="6">
    <location>
        <begin position="1243"/>
        <end position="1258"/>
    </location>
</feature>
<evidence type="ECO:0000313" key="10">
    <source>
        <dbReference type="EnsemblMetazoa" id="AFAF006940-PA"/>
    </source>
</evidence>
<dbReference type="GO" id="GO:0005044">
    <property type="term" value="F:scavenger receptor activity"/>
    <property type="evidence" value="ECO:0007669"/>
    <property type="project" value="InterPro"/>
</dbReference>
<feature type="transmembrane region" description="Helical" evidence="7">
    <location>
        <begin position="38"/>
        <end position="58"/>
    </location>
</feature>
<evidence type="ECO:0000259" key="9">
    <source>
        <dbReference type="PROSITE" id="PS51041"/>
    </source>
</evidence>
<dbReference type="Pfam" id="PF12661">
    <property type="entry name" value="hEGF"/>
    <property type="match status" value="5"/>
</dbReference>
<feature type="disulfide bond" evidence="5">
    <location>
        <begin position="736"/>
        <end position="745"/>
    </location>
</feature>
<keyword evidence="7" id="KW-0812">Transmembrane</keyword>
<dbReference type="InterPro" id="IPR000742">
    <property type="entry name" value="EGF"/>
</dbReference>
<evidence type="ECO:0000256" key="2">
    <source>
        <dbReference type="ARBA" id="ARBA00022729"/>
    </source>
</evidence>
<dbReference type="EnsemblMetazoa" id="AFAF006940-RA">
    <property type="protein sequence ID" value="AFAF006940-PA"/>
    <property type="gene ID" value="AFAF006940"/>
</dbReference>
<feature type="region of interest" description="Disordered" evidence="6">
    <location>
        <begin position="1241"/>
        <end position="1295"/>
    </location>
</feature>
<feature type="domain" description="EGF-like" evidence="8">
    <location>
        <begin position="540"/>
        <end position="570"/>
    </location>
</feature>
<dbReference type="Proteomes" id="UP000075886">
    <property type="component" value="Unassembled WGS sequence"/>
</dbReference>
<feature type="disulfide bond" evidence="5">
    <location>
        <begin position="560"/>
        <end position="569"/>
    </location>
</feature>
<keyword evidence="4 5" id="KW-1015">Disulfide bond</keyword>
<dbReference type="InterPro" id="IPR042635">
    <property type="entry name" value="MEGF10/SREC1/2-like"/>
</dbReference>
<keyword evidence="1 5" id="KW-0245">EGF-like domain</keyword>
<dbReference type="InterPro" id="IPR002049">
    <property type="entry name" value="LE_dom"/>
</dbReference>
<accession>A0A182QBN0</accession>
<feature type="domain" description="EGF-like" evidence="8">
    <location>
        <begin position="497"/>
        <end position="527"/>
    </location>
</feature>
<dbReference type="CDD" id="cd00055">
    <property type="entry name" value="EGF_Lam"/>
    <property type="match status" value="4"/>
</dbReference>
<dbReference type="PROSITE" id="PS00022">
    <property type="entry name" value="EGF_1"/>
    <property type="match status" value="11"/>
</dbReference>
<dbReference type="PROSITE" id="PS01186">
    <property type="entry name" value="EGF_2"/>
    <property type="match status" value="1"/>
</dbReference>
<sequence length="1408" mass="151558">MSSETRTCSLLPPVSQACVCVVDVTAVHTMQRARNKPCMRMSLAFVLLLALIACSLASDVSALSELVKDDHLEGPNVCKEVENITVMITTPREEAYQERYQKWCLGIPPRCSAYRIKIRTVNDTRTIIKQRIVKKCCVGYELDEGQQHCVPQCKAGCRYGKCIQPDVCRCDQGYAGKTCNIQCPPNLWGSDCSQKCKCMNGAICNAADGSCNCQRGYKGRYCEEICPSHRFGQDCAEDCRCVNGGKCDHVSGECYCAAGFTGPLCAESCPPGTHGAQCQSKCRCQNGGTCDPVTGECICPAGYTGLVCANRCQPGLYGLKCANRCECFNGADCDRVTGQCICAPGFMGAKCLDSCPSNQYGINCTETCRCQNGAPCDTADGSCTCPDGWTGVDCGKRICPANQYGANCTGICECNASNTKMCHPWTGKCLCKPGWSNTACDRPCRFLRYGQDCQLSCNCKNSSPCSHIDGTCLCIAGFKGESCEEPCSNNTYGQNCSERCQCMNGATCEGDSGKCVCAPGWQGIKCDRPCDAQHYGRDCTEECHCQNGGVCNPINGVCTCPAGWTGELCDKKCTPGRFGQNCEQVCDCHTHNTLACNATTGRCICKTDWGGVRCESRCPLGYYGETCSEICTCHNNSSCDPTSGQCICSRGWTGPTCSDPCPKGYFGHGCKEPCPGSSDGNGTCNPITGRFHCPPGYVGPTCEHPCASGFYGQDCTQVCNCKNGGECSHVTGQCQCSPGWKGERCETVCEDMYYGTNCSQRCNCHNNAKCRKNDGNCICEAGWMGHRCDEVCPDGFYGNHCMNTCECPPGNFACHAAKGCVCTMGWTGKNCDERMTNKFTQDRAEEETLSLRSSLYTIRIELLNATDTHQHERDQNVVVGGETTHASKSAAAYNVTLAFPLYANSLLTTYNRTHSLRPGQQITLRYREQAFLELTLVQINSYVTLSETVGEESVSSSSNFMETFINSTSYRVAIDKELLVNVSCVDLQKRPGAGRGGECDGTRSIGLQVGQKLVVRLTTATADEPVTEENHRQQEPETVNASIIAERFGAPDRVLASSSSGTVWAFVLTILFVCILASLLLYYRRRVANLKAEVNHVVNYMTQEQPSHFDNPVYARTGGPNGGGTLASNGTVVPPLDARTGLLRNVLPNNLRDVVSGRRKQNQDKYSYPDNNEYGVDKSYSISHYAPDSLKNFEADLTNPNCFKDHVYDEIRLKDSIDTEYDHLDYSRPGSSHKAHYFRMTEGNGTANGSIPGSSLPNGSAGSPGTSGTAGGSPKAINVMREANGGPINNLSAPPRFNNLLPSVAEAKYGNADSNVDGSNASATGGTSLGNDLSSSSNSSPTPPSPPPSHQQQRQRLVPAGDDVYLPMTSATAGGNESGDSSSSATSSTGSDFAGLIKIPDHQLNIKE</sequence>
<keyword evidence="7" id="KW-1133">Transmembrane helix</keyword>
<dbReference type="GO" id="GO:0048731">
    <property type="term" value="P:system development"/>
    <property type="evidence" value="ECO:0007669"/>
    <property type="project" value="UniProtKB-ARBA"/>
</dbReference>
<dbReference type="Gene3D" id="2.170.300.10">
    <property type="entry name" value="Tie2 ligand-binding domain superfamily"/>
    <property type="match status" value="4"/>
</dbReference>
<evidence type="ECO:0000256" key="6">
    <source>
        <dbReference type="SAM" id="MobiDB-lite"/>
    </source>
</evidence>
<feature type="compositionally biased region" description="Low complexity" evidence="6">
    <location>
        <begin position="1378"/>
        <end position="1392"/>
    </location>
</feature>
<feature type="domain" description="EMI" evidence="9">
    <location>
        <begin position="74"/>
        <end position="151"/>
    </location>
</feature>
<dbReference type="VEuPathDB" id="VectorBase:AFAF006940"/>
<protein>
    <recommendedName>
        <fullName evidence="12">EMI domain-containing protein</fullName>
    </recommendedName>
</protein>
<dbReference type="GO" id="GO:0048513">
    <property type="term" value="P:animal organ development"/>
    <property type="evidence" value="ECO:0007669"/>
    <property type="project" value="UniProtKB-ARBA"/>
</dbReference>
<keyword evidence="3" id="KW-0677">Repeat</keyword>
<dbReference type="PROSITE" id="PS51257">
    <property type="entry name" value="PROKAR_LIPOPROTEIN"/>
    <property type="match status" value="1"/>
</dbReference>
<comment type="caution">
    <text evidence="5">Lacks conserved residue(s) required for the propagation of feature annotation.</text>
</comment>
<dbReference type="InterPro" id="IPR013032">
    <property type="entry name" value="EGF-like_CS"/>
</dbReference>
<feature type="compositionally biased region" description="Polar residues" evidence="6">
    <location>
        <begin position="1312"/>
        <end position="1333"/>
    </location>
</feature>
<feature type="disulfide bond" evidence="5">
    <location>
        <begin position="256"/>
        <end position="265"/>
    </location>
</feature>
<feature type="disulfide bond" evidence="5">
    <location>
        <begin position="299"/>
        <end position="308"/>
    </location>
</feature>